<organism evidence="11 12">
    <name type="scientific">Cinchona calisaya</name>
    <dbReference type="NCBI Taxonomy" id="153742"/>
    <lineage>
        <taxon>Eukaryota</taxon>
        <taxon>Viridiplantae</taxon>
        <taxon>Streptophyta</taxon>
        <taxon>Embryophyta</taxon>
        <taxon>Tracheophyta</taxon>
        <taxon>Spermatophyta</taxon>
        <taxon>Magnoliopsida</taxon>
        <taxon>eudicotyledons</taxon>
        <taxon>Gunneridae</taxon>
        <taxon>Pentapetalae</taxon>
        <taxon>asterids</taxon>
        <taxon>lamiids</taxon>
        <taxon>Gentianales</taxon>
        <taxon>Rubiaceae</taxon>
        <taxon>Cinchonoideae</taxon>
        <taxon>Cinchoneae</taxon>
        <taxon>Cinchona</taxon>
    </lineage>
</organism>
<evidence type="ECO:0000256" key="2">
    <source>
        <dbReference type="ARBA" id="ARBA00022614"/>
    </source>
</evidence>
<evidence type="ECO:0000256" key="6">
    <source>
        <dbReference type="ARBA" id="ARBA00022840"/>
    </source>
</evidence>
<reference evidence="11 12" key="1">
    <citation type="submission" date="2024-11" db="EMBL/GenBank/DDBJ databases">
        <title>A near-complete genome assembly of Cinchona calisaya.</title>
        <authorList>
            <person name="Lian D.C."/>
            <person name="Zhao X.W."/>
            <person name="Wei L."/>
        </authorList>
    </citation>
    <scope>NUCLEOTIDE SEQUENCE [LARGE SCALE GENOMIC DNA]</scope>
    <source>
        <tissue evidence="11">Nenye</tissue>
    </source>
</reference>
<feature type="domain" description="Disease resistance N-terminal" evidence="8">
    <location>
        <begin position="5"/>
        <end position="89"/>
    </location>
</feature>
<feature type="domain" description="Disease resistance R13L4/SHOC-2-like LRR" evidence="10">
    <location>
        <begin position="555"/>
        <end position="882"/>
    </location>
</feature>
<dbReference type="SUPFAM" id="SSF52058">
    <property type="entry name" value="L domain-like"/>
    <property type="match status" value="1"/>
</dbReference>
<feature type="domain" description="NB-ARC" evidence="7">
    <location>
        <begin position="179"/>
        <end position="353"/>
    </location>
</feature>
<evidence type="ECO:0008006" key="13">
    <source>
        <dbReference type="Google" id="ProtNLM"/>
    </source>
</evidence>
<dbReference type="SUPFAM" id="SSF52540">
    <property type="entry name" value="P-loop containing nucleoside triphosphate hydrolases"/>
    <property type="match status" value="1"/>
</dbReference>
<dbReference type="Gene3D" id="1.10.10.10">
    <property type="entry name" value="Winged helix-like DNA-binding domain superfamily/Winged helix DNA-binding domain"/>
    <property type="match status" value="1"/>
</dbReference>
<gene>
    <name evidence="11" type="ORF">ACH5RR_040106</name>
</gene>
<dbReference type="Pfam" id="PF23559">
    <property type="entry name" value="WHD_DRP"/>
    <property type="match status" value="1"/>
</dbReference>
<dbReference type="AlphaFoldDB" id="A0ABD2XW58"/>
<evidence type="ECO:0000259" key="8">
    <source>
        <dbReference type="Pfam" id="PF18052"/>
    </source>
</evidence>
<protein>
    <recommendedName>
        <fullName evidence="13">Disease resistance protein RPM1-like</fullName>
    </recommendedName>
</protein>
<feature type="domain" description="Disease resistance protein winged helix" evidence="9">
    <location>
        <begin position="439"/>
        <end position="510"/>
    </location>
</feature>
<keyword evidence="4" id="KW-0547">Nucleotide-binding</keyword>
<evidence type="ECO:0000256" key="4">
    <source>
        <dbReference type="ARBA" id="ARBA00022741"/>
    </source>
</evidence>
<keyword evidence="6" id="KW-0067">ATP-binding</keyword>
<dbReference type="InterPro" id="IPR038005">
    <property type="entry name" value="RX-like_CC"/>
</dbReference>
<dbReference type="Gene3D" id="1.10.8.430">
    <property type="entry name" value="Helical domain of apoptotic protease-activating factors"/>
    <property type="match status" value="1"/>
</dbReference>
<dbReference type="Gene3D" id="3.40.50.300">
    <property type="entry name" value="P-loop containing nucleotide triphosphate hydrolases"/>
    <property type="match status" value="1"/>
</dbReference>
<comment type="similarity">
    <text evidence="1">Belongs to the disease resistance NB-LRR family.</text>
</comment>
<evidence type="ECO:0000259" key="10">
    <source>
        <dbReference type="Pfam" id="PF23598"/>
    </source>
</evidence>
<evidence type="ECO:0000256" key="1">
    <source>
        <dbReference type="ARBA" id="ARBA00008894"/>
    </source>
</evidence>
<dbReference type="EMBL" id="JBJUIK010000017">
    <property type="protein sequence ID" value="KAL3497374.1"/>
    <property type="molecule type" value="Genomic_DNA"/>
</dbReference>
<dbReference type="InterPro" id="IPR041118">
    <property type="entry name" value="Rx_N"/>
</dbReference>
<dbReference type="Pfam" id="PF00931">
    <property type="entry name" value="NB-ARC"/>
    <property type="match status" value="1"/>
</dbReference>
<name>A0ABD2XW58_9GENT</name>
<evidence type="ECO:0000256" key="3">
    <source>
        <dbReference type="ARBA" id="ARBA00022737"/>
    </source>
</evidence>
<dbReference type="Gene3D" id="1.20.5.4130">
    <property type="match status" value="1"/>
</dbReference>
<dbReference type="GO" id="GO:0051607">
    <property type="term" value="P:defense response to virus"/>
    <property type="evidence" value="ECO:0007669"/>
    <property type="project" value="UniProtKB-ARBA"/>
</dbReference>
<dbReference type="Gene3D" id="3.80.10.10">
    <property type="entry name" value="Ribonuclease Inhibitor"/>
    <property type="match status" value="2"/>
</dbReference>
<dbReference type="InterPro" id="IPR055414">
    <property type="entry name" value="LRR_R13L4/SHOC2-like"/>
</dbReference>
<evidence type="ECO:0000259" key="9">
    <source>
        <dbReference type="Pfam" id="PF23559"/>
    </source>
</evidence>
<dbReference type="InterPro" id="IPR032675">
    <property type="entry name" value="LRR_dom_sf"/>
</dbReference>
<dbReference type="InterPro" id="IPR036388">
    <property type="entry name" value="WH-like_DNA-bd_sf"/>
</dbReference>
<dbReference type="CDD" id="cd14798">
    <property type="entry name" value="RX-CC_like"/>
    <property type="match status" value="1"/>
</dbReference>
<keyword evidence="5" id="KW-0611">Plant defense</keyword>
<dbReference type="Proteomes" id="UP001630127">
    <property type="component" value="Unassembled WGS sequence"/>
</dbReference>
<keyword evidence="12" id="KW-1185">Reference proteome</keyword>
<dbReference type="GO" id="GO:0005524">
    <property type="term" value="F:ATP binding"/>
    <property type="evidence" value="ECO:0007669"/>
    <property type="project" value="UniProtKB-KW"/>
</dbReference>
<dbReference type="InterPro" id="IPR058922">
    <property type="entry name" value="WHD_DRP"/>
</dbReference>
<dbReference type="Pfam" id="PF18052">
    <property type="entry name" value="Rx_N"/>
    <property type="match status" value="1"/>
</dbReference>
<evidence type="ECO:0000313" key="11">
    <source>
        <dbReference type="EMBL" id="KAL3497374.1"/>
    </source>
</evidence>
<dbReference type="InterPro" id="IPR044974">
    <property type="entry name" value="Disease_R_plants"/>
</dbReference>
<keyword evidence="2" id="KW-0433">Leucine-rich repeat</keyword>
<sequence>MAESAVAFLLKQLSTFLLTQSTRLGGGLQREMQFIRDELGSMRAFLRDAELKEDDVSELKEWVGQVREVAYDTQDVIDEFIMRFACNRSDGFYGRVHNFYCSIKNIRAHNRISSKIESIKCRVKDISERHNRYRSDYSFSERGSYSADVEDVVSQFRRNALLIDEAELVGIEKPKRGLISQILDGSSNLKVVSVVGMVGMGKTTLVKRVYEDVNVKRHFQLHAWLTISQTFHMKVVLKDLIRRQLFKEINEAVPQEVESMDGDKLRAFVQDFLQQKKYSYVIVLDDLWKLESWEAIKYAFPETNCSSRIMLTTRISDTASGCCTKSNDYVHKMQFLSDEESWTLFCSKTFADNCCPPHLEDVSRGILHKCKGLPLAIASIGGVLASKDKSKVDEWEMILHSLGGELEGIGKLERVKKILLLSYNDLPWFLKSCLLYMSIYPEDWDVSVRFLLQTWIAEGFMLQRKGMTMVEVANGYLNELINRSLIQVAELDHDGSIIYCNIHGILRDIILTKAREQNLVMLVTNGDYTRLPENIRRIAIHEFIENHHEYNRFKHLRSLLIFGYRNPLNESSLSKLLSGHPKLLNVLNLQGAKLKSIPKEVFKLFHLKYLNLQDTGVEIISQSIGNLQNLEYLNLVNTHVMELPIGILKLKKLRELLVFHKGDYSKNFAVRGFKAPREIGRLLSLEVLDSIDADNDETVREIGKLAQLRELSITKLRREDGKELCSSLGKLTNLRKLFVYSIKEDEILDRQHSMSPTPQALQMLRLSGRLEKVPQWLSSLQGLTVIELCGSGLRENPLESLQDLPNLVKIIFNKAYEGEQLCFKAGGFQKLKRLELQRLEQLKWVRVEKDALPCLQYLIMADCKQVNELPWGIQNLNKLQSLGLYNMGNELVMKLQDKGSEEYQKIVKIPEIVIANWIDGQWDEHFL</sequence>
<dbReference type="InterPro" id="IPR042197">
    <property type="entry name" value="Apaf_helical"/>
</dbReference>
<evidence type="ECO:0000313" key="12">
    <source>
        <dbReference type="Proteomes" id="UP001630127"/>
    </source>
</evidence>
<comment type="caution">
    <text evidence="11">The sequence shown here is derived from an EMBL/GenBank/DDBJ whole genome shotgun (WGS) entry which is preliminary data.</text>
</comment>
<dbReference type="PANTHER" id="PTHR23155:SF1205">
    <property type="entry name" value="DISEASE RESISTANCE PROTEIN RPM1"/>
    <property type="match status" value="1"/>
</dbReference>
<dbReference type="FunFam" id="1.10.10.10:FF:000322">
    <property type="entry name" value="Probable disease resistance protein At1g63360"/>
    <property type="match status" value="1"/>
</dbReference>
<dbReference type="Pfam" id="PF23598">
    <property type="entry name" value="LRR_14"/>
    <property type="match status" value="1"/>
</dbReference>
<dbReference type="FunFam" id="3.40.50.300:FF:001091">
    <property type="entry name" value="Probable disease resistance protein At1g61300"/>
    <property type="match status" value="1"/>
</dbReference>
<evidence type="ECO:0000259" key="7">
    <source>
        <dbReference type="Pfam" id="PF00931"/>
    </source>
</evidence>
<evidence type="ECO:0000256" key="5">
    <source>
        <dbReference type="ARBA" id="ARBA00022821"/>
    </source>
</evidence>
<keyword evidence="3" id="KW-0677">Repeat</keyword>
<dbReference type="InterPro" id="IPR027417">
    <property type="entry name" value="P-loop_NTPase"/>
</dbReference>
<dbReference type="InterPro" id="IPR002182">
    <property type="entry name" value="NB-ARC"/>
</dbReference>
<proteinExistence type="inferred from homology"/>
<dbReference type="PRINTS" id="PR00364">
    <property type="entry name" value="DISEASERSIST"/>
</dbReference>
<accession>A0ABD2XW58</accession>
<dbReference type="PANTHER" id="PTHR23155">
    <property type="entry name" value="DISEASE RESISTANCE PROTEIN RP"/>
    <property type="match status" value="1"/>
</dbReference>